<feature type="binding site" evidence="8">
    <location>
        <position position="175"/>
    </location>
    <ligand>
        <name>[4Fe-4S] cluster</name>
        <dbReference type="ChEBI" id="CHEBI:49883"/>
        <label>2</label>
        <note>4Fe-4S-S-AdoMet</note>
    </ligand>
</feature>
<dbReference type="InterPro" id="IPR013848">
    <property type="entry name" value="Methylthiotransferase_N"/>
</dbReference>
<dbReference type="InterPro" id="IPR006638">
    <property type="entry name" value="Elp3/MiaA/NifB-like_rSAM"/>
</dbReference>
<evidence type="ECO:0000259" key="12">
    <source>
        <dbReference type="PROSITE" id="PS51918"/>
    </source>
</evidence>
<dbReference type="SFLD" id="SFLDF00274">
    <property type="entry name" value="ribosomal_protein_S12_methylth"/>
    <property type="match status" value="1"/>
</dbReference>
<dbReference type="AlphaFoldDB" id="A0AAX3LR71"/>
<dbReference type="SMART" id="SM00729">
    <property type="entry name" value="Elp3"/>
    <property type="match status" value="1"/>
</dbReference>
<dbReference type="EMBL" id="CP116423">
    <property type="protein sequence ID" value="WCE71206.1"/>
    <property type="molecule type" value="Genomic_DNA"/>
</dbReference>
<dbReference type="InterPro" id="IPR012340">
    <property type="entry name" value="NA-bd_OB-fold"/>
</dbReference>
<comment type="subcellular location">
    <subcellularLocation>
        <location evidence="8">Cytoplasm</location>
    </subcellularLocation>
</comment>
<evidence type="ECO:0000313" key="14">
    <source>
        <dbReference type="Proteomes" id="UP001210770"/>
    </source>
</evidence>
<dbReference type="GO" id="GO:0103039">
    <property type="term" value="F:protein methylthiotransferase activity"/>
    <property type="evidence" value="ECO:0007669"/>
    <property type="project" value="UniProtKB-EC"/>
</dbReference>
<gene>
    <name evidence="8 13" type="primary">rimO</name>
    <name evidence="13" type="ORF">PL336_04985</name>
</gene>
<dbReference type="PANTHER" id="PTHR43837">
    <property type="entry name" value="RIBOSOMAL PROTEIN S12 METHYLTHIOTRANSFERASE RIMO"/>
    <property type="match status" value="1"/>
</dbReference>
<evidence type="ECO:0000256" key="8">
    <source>
        <dbReference type="HAMAP-Rule" id="MF_01865"/>
    </source>
</evidence>
<feature type="region of interest" description="Disordered" evidence="9">
    <location>
        <begin position="1"/>
        <end position="27"/>
    </location>
</feature>
<dbReference type="GO" id="GO:0005840">
    <property type="term" value="C:ribosome"/>
    <property type="evidence" value="ECO:0007669"/>
    <property type="project" value="UniProtKB-KW"/>
</dbReference>
<feature type="binding site" evidence="8">
    <location>
        <position position="72"/>
    </location>
    <ligand>
        <name>[4Fe-4S] cluster</name>
        <dbReference type="ChEBI" id="CHEBI:49883"/>
        <label>1</label>
    </ligand>
</feature>
<dbReference type="GO" id="GO:0046872">
    <property type="term" value="F:metal ion binding"/>
    <property type="evidence" value="ECO:0007669"/>
    <property type="project" value="UniProtKB-KW"/>
</dbReference>
<feature type="binding site" evidence="8">
    <location>
        <position position="36"/>
    </location>
    <ligand>
        <name>[4Fe-4S] cluster</name>
        <dbReference type="ChEBI" id="CHEBI:49883"/>
        <label>1</label>
    </ligand>
</feature>
<comment type="catalytic activity">
    <reaction evidence="8">
        <text>L-aspartate(89)-[ribosomal protein uS12]-hydrogen + (sulfur carrier)-SH + AH2 + 2 S-adenosyl-L-methionine = 3-methylsulfanyl-L-aspartate(89)-[ribosomal protein uS12]-hydrogen + (sulfur carrier)-H + 5'-deoxyadenosine + L-methionine + A + S-adenosyl-L-homocysteine + 2 H(+)</text>
        <dbReference type="Rhea" id="RHEA:37087"/>
        <dbReference type="Rhea" id="RHEA-COMP:10460"/>
        <dbReference type="Rhea" id="RHEA-COMP:10461"/>
        <dbReference type="Rhea" id="RHEA-COMP:14737"/>
        <dbReference type="Rhea" id="RHEA-COMP:14739"/>
        <dbReference type="ChEBI" id="CHEBI:13193"/>
        <dbReference type="ChEBI" id="CHEBI:15378"/>
        <dbReference type="ChEBI" id="CHEBI:17319"/>
        <dbReference type="ChEBI" id="CHEBI:17499"/>
        <dbReference type="ChEBI" id="CHEBI:29917"/>
        <dbReference type="ChEBI" id="CHEBI:29961"/>
        <dbReference type="ChEBI" id="CHEBI:57844"/>
        <dbReference type="ChEBI" id="CHEBI:57856"/>
        <dbReference type="ChEBI" id="CHEBI:59789"/>
        <dbReference type="ChEBI" id="CHEBI:64428"/>
        <dbReference type="ChEBI" id="CHEBI:73599"/>
        <dbReference type="EC" id="2.8.4.4"/>
    </reaction>
</comment>
<dbReference type="RefSeq" id="WP_271689368.1">
    <property type="nucleotide sequence ID" value="NZ_CP116423.1"/>
</dbReference>
<dbReference type="GO" id="GO:0005829">
    <property type="term" value="C:cytosol"/>
    <property type="evidence" value="ECO:0007669"/>
    <property type="project" value="TreeGrafter"/>
</dbReference>
<feature type="domain" description="MTTase N-terminal" evidence="11">
    <location>
        <begin position="27"/>
        <end position="137"/>
    </location>
</feature>
<dbReference type="HAMAP" id="MF_01865">
    <property type="entry name" value="MTTase_RimO"/>
    <property type="match status" value="1"/>
</dbReference>
<feature type="binding site" evidence="8">
    <location>
        <position position="101"/>
    </location>
    <ligand>
        <name>[4Fe-4S] cluster</name>
        <dbReference type="ChEBI" id="CHEBI:49883"/>
        <label>1</label>
    </ligand>
</feature>
<keyword evidence="3 8" id="KW-0808">Transferase</keyword>
<keyword evidence="13" id="KW-0689">Ribosomal protein</keyword>
<dbReference type="GO" id="GO:0006400">
    <property type="term" value="P:tRNA modification"/>
    <property type="evidence" value="ECO:0007669"/>
    <property type="project" value="InterPro"/>
</dbReference>
<comment type="function">
    <text evidence="8">Catalyzes the methylthiolation of an aspartic acid residue of ribosomal protein uS12.</text>
</comment>
<dbReference type="CDD" id="cd01335">
    <property type="entry name" value="Radical_SAM"/>
    <property type="match status" value="1"/>
</dbReference>
<dbReference type="InterPro" id="IPR002792">
    <property type="entry name" value="TRAM_dom"/>
</dbReference>
<dbReference type="Pfam" id="PF00919">
    <property type="entry name" value="UPF0004"/>
    <property type="match status" value="1"/>
</dbReference>
<dbReference type="InterPro" id="IPR005840">
    <property type="entry name" value="Ribosomal_uS12_MeSTrfase_RimO"/>
</dbReference>
<dbReference type="InterPro" id="IPR058240">
    <property type="entry name" value="rSAM_sf"/>
</dbReference>
<evidence type="ECO:0000313" key="13">
    <source>
        <dbReference type="EMBL" id="WCE71206.1"/>
    </source>
</evidence>
<dbReference type="GO" id="GO:0035599">
    <property type="term" value="F:aspartic acid methylthiotransferase activity"/>
    <property type="evidence" value="ECO:0007669"/>
    <property type="project" value="TreeGrafter"/>
</dbReference>
<comment type="similarity">
    <text evidence="8">Belongs to the methylthiotransferase family. RimO subfamily.</text>
</comment>
<dbReference type="Gene3D" id="3.40.50.12160">
    <property type="entry name" value="Methylthiotransferase, N-terminal domain"/>
    <property type="match status" value="1"/>
</dbReference>
<dbReference type="InterPro" id="IPR038135">
    <property type="entry name" value="Methylthiotransferase_N_sf"/>
</dbReference>
<dbReference type="Pfam" id="PF04055">
    <property type="entry name" value="Radical_SAM"/>
    <property type="match status" value="1"/>
</dbReference>
<dbReference type="FunFam" id="3.40.50.12160:FF:000002">
    <property type="entry name" value="Ribosomal protein S12 methylthiotransferase RimO"/>
    <property type="match status" value="1"/>
</dbReference>
<proteinExistence type="inferred from homology"/>
<keyword evidence="7 8" id="KW-0411">Iron-sulfur</keyword>
<dbReference type="FunFam" id="3.80.30.20:FF:000001">
    <property type="entry name" value="tRNA-2-methylthio-N(6)-dimethylallyladenosine synthase 2"/>
    <property type="match status" value="1"/>
</dbReference>
<evidence type="ECO:0000256" key="1">
    <source>
        <dbReference type="ARBA" id="ARBA00022485"/>
    </source>
</evidence>
<protein>
    <recommendedName>
        <fullName evidence="8">Ribosomal protein uS12 methylthiotransferase RimO</fullName>
        <shortName evidence="8">uS12 MTTase</shortName>
        <shortName evidence="8">uS12 methylthiotransferase</shortName>
        <ecNumber evidence="8">2.8.4.4</ecNumber>
    </recommendedName>
    <alternativeName>
        <fullName evidence="8">Ribosomal protein uS12 (aspartate-C(3))-methylthiotransferase</fullName>
    </alternativeName>
    <alternativeName>
        <fullName evidence="8">Ribosome maturation factor RimO</fullName>
    </alternativeName>
</protein>
<accession>A0AAX3LR71</accession>
<dbReference type="NCBIfam" id="TIGR00089">
    <property type="entry name" value="MiaB/RimO family radical SAM methylthiotransferase"/>
    <property type="match status" value="1"/>
</dbReference>
<dbReference type="GO" id="GO:0051539">
    <property type="term" value="F:4 iron, 4 sulfur cluster binding"/>
    <property type="evidence" value="ECO:0007669"/>
    <property type="project" value="UniProtKB-UniRule"/>
</dbReference>
<organism evidence="13 14">
    <name type="scientific">Sulfitobacter faviae</name>
    <dbReference type="NCBI Taxonomy" id="1775881"/>
    <lineage>
        <taxon>Bacteria</taxon>
        <taxon>Pseudomonadati</taxon>
        <taxon>Pseudomonadota</taxon>
        <taxon>Alphaproteobacteria</taxon>
        <taxon>Rhodobacterales</taxon>
        <taxon>Roseobacteraceae</taxon>
        <taxon>Sulfitobacter</taxon>
    </lineage>
</organism>
<feature type="binding site" evidence="8">
    <location>
        <position position="172"/>
    </location>
    <ligand>
        <name>[4Fe-4S] cluster</name>
        <dbReference type="ChEBI" id="CHEBI:49883"/>
        <label>2</label>
        <note>4Fe-4S-S-AdoMet</note>
    </ligand>
</feature>
<dbReference type="Gene3D" id="3.80.30.20">
    <property type="entry name" value="tm_1862 like domain"/>
    <property type="match status" value="1"/>
</dbReference>
<dbReference type="EC" id="2.8.4.4" evidence="8"/>
<dbReference type="PROSITE" id="PS51449">
    <property type="entry name" value="MTTASE_N"/>
    <property type="match status" value="1"/>
</dbReference>
<sequence>MSTNPPNLRPDLAPQAKISDPARPGQPTIGMVSLGCPKALVDSERILTRLRAEGYGVSPDYAGADAVIVNTCGFLDSAKAESLDAIGEALTENGKVIVTGCLGAEPDYIREHHPRILAVTGPHQYEQVLDAVHGAVPPAPDPFIDLLPAQQVSLTPRHYSYLKISEGCNHKCKFCIIPDMRGRLQSRPAHAVMREAERLVDNGVKELLVISQDTSAYGVDIKHAEDRGHRAHITDLARNLGSLGAWVRLHYVYPYPHVRKLIPLMAEGLVLPYLDIPFQHAHPDVLKRMARPAAASKTLDEIAAWRDTCPGITLRSTFIVGYPGETEAEFQTLLDWLDEAQLDRVGCFQYENVEGARSNALPDHVAPEIKQDRWERFMEKAQAISEAKLAAKVGKRLDVIVDEIDEDAATCRTKSDAPEIDGNLFIDEDFQNLKVGDIVTVEVEEAGEYDLWGRQIT</sequence>
<keyword evidence="5 8" id="KW-0479">Metal-binding</keyword>
<evidence type="ECO:0000256" key="4">
    <source>
        <dbReference type="ARBA" id="ARBA00022691"/>
    </source>
</evidence>
<dbReference type="InterPro" id="IPR023404">
    <property type="entry name" value="rSAM_horseshoe"/>
</dbReference>
<name>A0AAX3LR71_9RHOB</name>
<dbReference type="SFLD" id="SFLDG01061">
    <property type="entry name" value="methylthiotransferase"/>
    <property type="match status" value="1"/>
</dbReference>
<dbReference type="PROSITE" id="PS50926">
    <property type="entry name" value="TRAM"/>
    <property type="match status" value="1"/>
</dbReference>
<feature type="domain" description="Radical SAM core" evidence="12">
    <location>
        <begin position="154"/>
        <end position="387"/>
    </location>
</feature>
<comment type="cofactor">
    <cofactor evidence="8">
        <name>[4Fe-4S] cluster</name>
        <dbReference type="ChEBI" id="CHEBI:49883"/>
    </cofactor>
    <text evidence="8">Binds 2 [4Fe-4S] clusters. One cluster is coordinated with 3 cysteines and an exchangeable S-adenosyl-L-methionine.</text>
</comment>
<dbReference type="NCBIfam" id="TIGR01125">
    <property type="entry name" value="30S ribosomal protein S12 methylthiotransferase RimO"/>
    <property type="match status" value="1"/>
</dbReference>
<dbReference type="Proteomes" id="UP001210770">
    <property type="component" value="Chromosome"/>
</dbReference>
<dbReference type="SFLD" id="SFLDS00029">
    <property type="entry name" value="Radical_SAM"/>
    <property type="match status" value="1"/>
</dbReference>
<keyword evidence="2 8" id="KW-0963">Cytoplasm</keyword>
<dbReference type="PROSITE" id="PS51918">
    <property type="entry name" value="RADICAL_SAM"/>
    <property type="match status" value="1"/>
</dbReference>
<evidence type="ECO:0000259" key="10">
    <source>
        <dbReference type="PROSITE" id="PS50926"/>
    </source>
</evidence>
<keyword evidence="6 8" id="KW-0408">Iron</keyword>
<dbReference type="InterPro" id="IPR007197">
    <property type="entry name" value="rSAM"/>
</dbReference>
<reference evidence="13" key="1">
    <citation type="submission" date="2023-01" db="EMBL/GenBank/DDBJ databases">
        <title>Comparative genomic analysis of cold water coral derived Sulfitobacter faviae: insights into their metabolism and habitat adaptation.</title>
        <authorList>
            <person name="Guo Y."/>
            <person name="Lin S."/>
            <person name="Huang Z."/>
            <person name="Tang K."/>
            <person name="Wang X."/>
        </authorList>
    </citation>
    <scope>NUCLEOTIDE SEQUENCE</scope>
    <source>
        <strain evidence="13">SCSIO W_1865</strain>
    </source>
</reference>
<dbReference type="SFLD" id="SFLDG01082">
    <property type="entry name" value="B12-binding_domain_containing"/>
    <property type="match status" value="1"/>
</dbReference>
<evidence type="ECO:0000256" key="7">
    <source>
        <dbReference type="ARBA" id="ARBA00023014"/>
    </source>
</evidence>
<keyword evidence="13" id="KW-0687">Ribonucleoprotein</keyword>
<evidence type="ECO:0000256" key="3">
    <source>
        <dbReference type="ARBA" id="ARBA00022679"/>
    </source>
</evidence>
<evidence type="ECO:0000256" key="2">
    <source>
        <dbReference type="ARBA" id="ARBA00022490"/>
    </source>
</evidence>
<dbReference type="PANTHER" id="PTHR43837:SF1">
    <property type="entry name" value="RIBOSOMAL PROTEIN US12 METHYLTHIOTRANSFERASE RIMO"/>
    <property type="match status" value="1"/>
</dbReference>
<evidence type="ECO:0000256" key="9">
    <source>
        <dbReference type="SAM" id="MobiDB-lite"/>
    </source>
</evidence>
<dbReference type="InterPro" id="IPR005839">
    <property type="entry name" value="Methylthiotransferase"/>
</dbReference>
<dbReference type="Pfam" id="PF18693">
    <property type="entry name" value="TRAM_2"/>
    <property type="match status" value="1"/>
</dbReference>
<keyword evidence="1 8" id="KW-0004">4Fe-4S</keyword>
<evidence type="ECO:0000259" key="11">
    <source>
        <dbReference type="PROSITE" id="PS51449"/>
    </source>
</evidence>
<evidence type="ECO:0000256" key="6">
    <source>
        <dbReference type="ARBA" id="ARBA00023004"/>
    </source>
</evidence>
<dbReference type="SUPFAM" id="SSF102114">
    <property type="entry name" value="Radical SAM enzymes"/>
    <property type="match status" value="1"/>
</dbReference>
<keyword evidence="4 8" id="KW-0949">S-adenosyl-L-methionine</keyword>
<feature type="binding site" evidence="8">
    <location>
        <position position="168"/>
    </location>
    <ligand>
        <name>[4Fe-4S] cluster</name>
        <dbReference type="ChEBI" id="CHEBI:49883"/>
        <label>2</label>
        <note>4Fe-4S-S-AdoMet</note>
    </ligand>
</feature>
<dbReference type="Gene3D" id="2.40.50.140">
    <property type="entry name" value="Nucleic acid-binding proteins"/>
    <property type="match status" value="1"/>
</dbReference>
<feature type="domain" description="TRAM" evidence="10">
    <location>
        <begin position="390"/>
        <end position="457"/>
    </location>
</feature>
<evidence type="ECO:0000256" key="5">
    <source>
        <dbReference type="ARBA" id="ARBA00022723"/>
    </source>
</evidence>